<name>A0A2R2YB04_9CAUD</name>
<dbReference type="Proteomes" id="UP000244827">
    <property type="component" value="Segment"/>
</dbReference>
<keyword evidence="2" id="KW-1185">Reference proteome</keyword>
<evidence type="ECO:0000313" key="1">
    <source>
        <dbReference type="EMBL" id="ATN92873.1"/>
    </source>
</evidence>
<organism evidence="1 2">
    <name type="scientific">Pseudomonas phage PPSC2</name>
    <dbReference type="NCBI Taxonomy" id="2041350"/>
    <lineage>
        <taxon>Viruses</taxon>
        <taxon>Duplodnaviria</taxon>
        <taxon>Heunggongvirae</taxon>
        <taxon>Uroviricota</taxon>
        <taxon>Caudoviricetes</taxon>
        <taxon>Vandenendeviridae</taxon>
        <taxon>Gorskivirinae</taxon>
        <taxon>Shenlongvirus</taxon>
        <taxon>Shenlongvirus PPSC2</taxon>
    </lineage>
</organism>
<sequence length="72" mass="8376">MAKRLIHTETHTTGLGIVHTAKVYRDSEWNEWQVVFARDRNTAYKASYHTADKADAVDTAKYHIHRMSKQFA</sequence>
<dbReference type="EMBL" id="MF893340">
    <property type="protein sequence ID" value="ATN92873.1"/>
    <property type="molecule type" value="Genomic_DNA"/>
</dbReference>
<reference evidence="1 2" key="1">
    <citation type="journal article" date="2018" name="Arch. Virol.">
        <title>Genomic characterization and phylogenetic analysis of the novel Pseudomonas phage PPSC2.</title>
        <authorList>
            <person name="Wu X."/>
            <person name="Wu Y."/>
            <person name="Tang Y."/>
            <person name="Gan B."/>
        </authorList>
    </citation>
    <scope>NUCLEOTIDE SEQUENCE [LARGE SCALE GENOMIC DNA]</scope>
</reference>
<proteinExistence type="predicted"/>
<accession>A0A2R2YB04</accession>
<evidence type="ECO:0000313" key="2">
    <source>
        <dbReference type="Proteomes" id="UP000244827"/>
    </source>
</evidence>
<gene>
    <name evidence="1" type="ORF">PPSC2_110</name>
</gene>
<protein>
    <submittedName>
        <fullName evidence="1">Uncharacterized protein</fullName>
    </submittedName>
</protein>